<evidence type="ECO:0000313" key="1">
    <source>
        <dbReference type="EMBL" id="KAJ8917022.1"/>
    </source>
</evidence>
<organism evidence="1 2">
    <name type="scientific">Exocentrus adspersus</name>
    <dbReference type="NCBI Taxonomy" id="1586481"/>
    <lineage>
        <taxon>Eukaryota</taxon>
        <taxon>Metazoa</taxon>
        <taxon>Ecdysozoa</taxon>
        <taxon>Arthropoda</taxon>
        <taxon>Hexapoda</taxon>
        <taxon>Insecta</taxon>
        <taxon>Pterygota</taxon>
        <taxon>Neoptera</taxon>
        <taxon>Endopterygota</taxon>
        <taxon>Coleoptera</taxon>
        <taxon>Polyphaga</taxon>
        <taxon>Cucujiformia</taxon>
        <taxon>Chrysomeloidea</taxon>
        <taxon>Cerambycidae</taxon>
        <taxon>Lamiinae</taxon>
        <taxon>Acanthocinini</taxon>
        <taxon>Exocentrus</taxon>
    </lineage>
</organism>
<comment type="caution">
    <text evidence="1">The sequence shown here is derived from an EMBL/GenBank/DDBJ whole genome shotgun (WGS) entry which is preliminary data.</text>
</comment>
<dbReference type="AlphaFoldDB" id="A0AAV8VSM6"/>
<sequence length="132" mass="14208">MCIRNGVVLDEDEIANENHDGDYNIEHNVIAENEGRQARNNLVQLYLRNENINEKSIPVSDKTAFVQATGALTFLVFATFAITPPEHWLRGTKGGGWNETAEVVDASLADDGGVMKVSAVTAIAVAPASLLA</sequence>
<keyword evidence="2" id="KW-1185">Reference proteome</keyword>
<reference evidence="1 2" key="1">
    <citation type="journal article" date="2023" name="Insect Mol. Biol.">
        <title>Genome sequencing provides insights into the evolution of gene families encoding plant cell wall-degrading enzymes in longhorned beetles.</title>
        <authorList>
            <person name="Shin N.R."/>
            <person name="Okamura Y."/>
            <person name="Kirsch R."/>
            <person name="Pauchet Y."/>
        </authorList>
    </citation>
    <scope>NUCLEOTIDE SEQUENCE [LARGE SCALE GENOMIC DNA]</scope>
    <source>
        <strain evidence="1">EAD_L_NR</strain>
    </source>
</reference>
<dbReference type="Proteomes" id="UP001159042">
    <property type="component" value="Unassembled WGS sequence"/>
</dbReference>
<evidence type="ECO:0000313" key="2">
    <source>
        <dbReference type="Proteomes" id="UP001159042"/>
    </source>
</evidence>
<accession>A0AAV8VSM6</accession>
<protein>
    <recommendedName>
        <fullName evidence="3">PGG domain-containing protein</fullName>
    </recommendedName>
</protein>
<dbReference type="EMBL" id="JANEYG010000036">
    <property type="protein sequence ID" value="KAJ8917022.1"/>
    <property type="molecule type" value="Genomic_DNA"/>
</dbReference>
<proteinExistence type="predicted"/>
<evidence type="ECO:0008006" key="3">
    <source>
        <dbReference type="Google" id="ProtNLM"/>
    </source>
</evidence>
<name>A0AAV8VSM6_9CUCU</name>
<gene>
    <name evidence="1" type="ORF">NQ315_012940</name>
</gene>